<reference evidence="1 2" key="1">
    <citation type="submission" date="2014-07" db="EMBL/GenBank/DDBJ databases">
        <title>Complete Genome Sequence of Dyella japonica Strain A8 Isolated from Malaysian Tropical Soil.</title>
        <authorList>
            <person name="Hui R.K.H."/>
            <person name="Chen J.-W."/>
            <person name="Chan K.-G."/>
            <person name="Leung F.C.C."/>
        </authorList>
    </citation>
    <scope>NUCLEOTIDE SEQUENCE [LARGE SCALE GENOMIC DNA]</scope>
    <source>
        <strain evidence="1 2">A8</strain>
    </source>
</reference>
<dbReference type="Proteomes" id="UP000027987">
    <property type="component" value="Chromosome"/>
</dbReference>
<accession>A0A075K3J9</accession>
<keyword evidence="2" id="KW-1185">Reference proteome</keyword>
<evidence type="ECO:0000313" key="2">
    <source>
        <dbReference type="Proteomes" id="UP000027987"/>
    </source>
</evidence>
<organism evidence="1 2">
    <name type="scientific">Dyella japonica A8</name>
    <dbReference type="NCBI Taxonomy" id="1217721"/>
    <lineage>
        <taxon>Bacteria</taxon>
        <taxon>Pseudomonadati</taxon>
        <taxon>Pseudomonadota</taxon>
        <taxon>Gammaproteobacteria</taxon>
        <taxon>Lysobacterales</taxon>
        <taxon>Rhodanobacteraceae</taxon>
        <taxon>Dyella</taxon>
    </lineage>
</organism>
<dbReference type="EMBL" id="CP008884">
    <property type="protein sequence ID" value="AIF48784.1"/>
    <property type="molecule type" value="Genomic_DNA"/>
</dbReference>
<dbReference type="OrthoDB" id="5959474at2"/>
<dbReference type="KEGG" id="dja:HY57_16805"/>
<dbReference type="HOGENOM" id="CLU_1591926_0_0_6"/>
<sequence>MYAARSLQAGTGATVAPTANARARKMNRLDLLARVINLRADCVTLALSESSVAERADSDWDDLFDQAQTLGRNWATNDPAGARLLLPSLLPGFRGAMARFEDGCVEVACRGGQRGNDSLGRPLDVSASKPLMGVCNACDSELTFLLEEIAVDEPLVACPCCGQPWSP</sequence>
<dbReference type="RefSeq" id="WP_019464824.1">
    <property type="nucleotide sequence ID" value="NZ_ALOY01000139.1"/>
</dbReference>
<name>A0A075K3J9_9GAMM</name>
<evidence type="ECO:0000313" key="1">
    <source>
        <dbReference type="EMBL" id="AIF48784.1"/>
    </source>
</evidence>
<proteinExistence type="predicted"/>
<dbReference type="PATRIC" id="fig|1217721.7.peg.3450"/>
<gene>
    <name evidence="1" type="ORF">HY57_16805</name>
</gene>
<dbReference type="AlphaFoldDB" id="A0A075K3J9"/>
<protein>
    <submittedName>
        <fullName evidence="1">Uncharacterized protein</fullName>
    </submittedName>
</protein>